<evidence type="ECO:0000256" key="8">
    <source>
        <dbReference type="ARBA" id="ARBA00023163"/>
    </source>
</evidence>
<dbReference type="GO" id="GO:0003677">
    <property type="term" value="F:DNA binding"/>
    <property type="evidence" value="ECO:0007669"/>
    <property type="project" value="UniProtKB-UniRule"/>
</dbReference>
<dbReference type="Proteomes" id="UP000282613">
    <property type="component" value="Unassembled WGS sequence"/>
</dbReference>
<gene>
    <name evidence="16" type="ORF">TASK_LOCUS5203</name>
</gene>
<dbReference type="PROSITE" id="PS50071">
    <property type="entry name" value="HOMEOBOX_2"/>
    <property type="match status" value="1"/>
</dbReference>
<dbReference type="InterPro" id="IPR001356">
    <property type="entry name" value="HD"/>
</dbReference>
<dbReference type="SMART" id="SM00389">
    <property type="entry name" value="HOX"/>
    <property type="match status" value="1"/>
</dbReference>
<feature type="region of interest" description="Disordered" evidence="13">
    <location>
        <begin position="765"/>
        <end position="818"/>
    </location>
</feature>
<dbReference type="CDD" id="cd00086">
    <property type="entry name" value="homeodomain"/>
    <property type="match status" value="1"/>
</dbReference>
<feature type="compositionally biased region" description="Polar residues" evidence="13">
    <location>
        <begin position="688"/>
        <end position="698"/>
    </location>
</feature>
<evidence type="ECO:0000256" key="10">
    <source>
        <dbReference type="PROSITE-ProRule" id="PRU00108"/>
    </source>
</evidence>
<dbReference type="PROSITE" id="PS51042">
    <property type="entry name" value="CUT"/>
    <property type="match status" value="1"/>
</dbReference>
<keyword evidence="3" id="KW-0677">Repeat</keyword>
<evidence type="ECO:0000256" key="5">
    <source>
        <dbReference type="ARBA" id="ARBA00023054"/>
    </source>
</evidence>
<comment type="subcellular location">
    <subcellularLocation>
        <location evidence="1 10 11">Nucleus</location>
    </subcellularLocation>
</comment>
<evidence type="ECO:0000256" key="7">
    <source>
        <dbReference type="ARBA" id="ARBA00023155"/>
    </source>
</evidence>
<evidence type="ECO:0000259" key="14">
    <source>
        <dbReference type="PROSITE" id="PS50071"/>
    </source>
</evidence>
<feature type="region of interest" description="Disordered" evidence="13">
    <location>
        <begin position="670"/>
        <end position="698"/>
    </location>
</feature>
<dbReference type="AlphaFoldDB" id="A0A0R3W534"/>
<keyword evidence="5" id="KW-0175">Coiled coil</keyword>
<feature type="domain" description="Homeobox" evidence="14">
    <location>
        <begin position="702"/>
        <end position="753"/>
    </location>
</feature>
<feature type="region of interest" description="Disordered" evidence="13">
    <location>
        <begin position="359"/>
        <end position="430"/>
    </location>
</feature>
<sequence>MKQEQSNYSKVVSDEAVNVAKRAPNQTPICGSEAMKKDIVINSAPPLSMGLVPTAQLITVQLNNVTSKPLEKLSAGPIFNSPSRGHSIPIPILAKPVSPNVPRRRLCNSTQETAAFPCQNYNRFRHKSSQTEASALQPDTFADSVKKIAVALDEMKVKLASVQSKVASLEARFTAVYGDDTLLPVAEPPKVGSGEKSCFTSRRKPCRHLSDSVRSVLNSSRFWASRRLACRLAAERLQQDEGKVKSTLLPPAPPLPPSPPASAPGAVPVRRSRRFINNGGFGGEQTAPVTKAKIVKLLMDARLEMAAEEKERLEVQASGSASSSEDVKSIQSIDQMIDTYLLKQPNSSSVQDEAAALPPILPLPNASNRGEGGKEGSELPTTSAAGTDEGIAVTALGNRGSPVKSATTEEGTPSVSSASPSTLPQLPPIPAKYRRPMLLDTSEIARQTKDMLLKCAISQRSFGQNVLGKLPPQFLSLLTYISAGKESAMAVKYEKSEDVSPKSQQDSLLGEAAGSFKSTNPTDTVSTSPRLNTTVTSMAVASLSCKSENCGRSSISIRSSEAQRLLKEGFDVMKTVADAKLVLFSISLRCILLSSYLYAYVVVNDFQLLNTTSMTQRALGNTILGLSQASVSDLLCKCRPWDQISGNKPRESYVRLKLWVDSVRSASGLPDDVGENVAERKPKRQRTESGSSAVVDTESKQLTEQQLDVLVNFFDQCPQPDPSDISELAKQICCSLEDVNDWFEKRRLAGRISTPVLIKKANHLHHTTSKGGSSAPQNNPSLFSTASLNRRKKTVPTRILPSSLESPSESAISPSSTS</sequence>
<dbReference type="InterPro" id="IPR003350">
    <property type="entry name" value="CUT_dom"/>
</dbReference>
<reference evidence="18" key="1">
    <citation type="submission" date="2016-04" db="UniProtKB">
        <authorList>
            <consortium name="WormBaseParasite"/>
        </authorList>
    </citation>
    <scope>IDENTIFICATION</scope>
</reference>
<feature type="compositionally biased region" description="Polar residues" evidence="13">
    <location>
        <begin position="404"/>
        <end position="424"/>
    </location>
</feature>
<dbReference type="Pfam" id="PF00046">
    <property type="entry name" value="Homeodomain"/>
    <property type="match status" value="1"/>
</dbReference>
<keyword evidence="17" id="KW-1185">Reference proteome</keyword>
<evidence type="ECO:0000256" key="4">
    <source>
        <dbReference type="ARBA" id="ARBA00023015"/>
    </source>
</evidence>
<dbReference type="OrthoDB" id="10257567at2759"/>
<name>A0A0R3W534_TAEAS</name>
<dbReference type="PANTHER" id="PTHR14043">
    <property type="entry name" value="CCAAT DISPLACEMENT PROTEIN-RELATED"/>
    <property type="match status" value="1"/>
</dbReference>
<dbReference type="Gene3D" id="1.10.10.60">
    <property type="entry name" value="Homeodomain-like"/>
    <property type="match status" value="1"/>
</dbReference>
<feature type="compositionally biased region" description="Polar residues" evidence="13">
    <location>
        <begin position="769"/>
        <end position="788"/>
    </location>
</feature>
<keyword evidence="4 12" id="KW-0805">Transcription regulation</keyword>
<dbReference type="PANTHER" id="PTHR14043:SF2">
    <property type="entry name" value="HOMEOBOX PROTEIN CUT"/>
    <property type="match status" value="1"/>
</dbReference>
<dbReference type="STRING" id="60517.A0A0R3W534"/>
<evidence type="ECO:0000256" key="12">
    <source>
        <dbReference type="RuleBase" id="RU361129"/>
    </source>
</evidence>
<evidence type="ECO:0000256" key="6">
    <source>
        <dbReference type="ARBA" id="ARBA00023125"/>
    </source>
</evidence>
<feature type="region of interest" description="Disordered" evidence="13">
    <location>
        <begin position="245"/>
        <end position="266"/>
    </location>
</feature>
<feature type="compositionally biased region" description="Low complexity" evidence="13">
    <location>
        <begin position="799"/>
        <end position="818"/>
    </location>
</feature>
<evidence type="ECO:0000259" key="15">
    <source>
        <dbReference type="PROSITE" id="PS51042"/>
    </source>
</evidence>
<feature type="DNA-binding region" description="Homeobox" evidence="10">
    <location>
        <begin position="704"/>
        <end position="754"/>
    </location>
</feature>
<dbReference type="InterPro" id="IPR009057">
    <property type="entry name" value="Homeodomain-like_sf"/>
</dbReference>
<dbReference type="InterPro" id="IPR010982">
    <property type="entry name" value="Lambda_DNA-bd_dom_sf"/>
</dbReference>
<evidence type="ECO:0000256" key="9">
    <source>
        <dbReference type="ARBA" id="ARBA00023242"/>
    </source>
</evidence>
<evidence type="ECO:0000256" key="2">
    <source>
        <dbReference type="ARBA" id="ARBA00008190"/>
    </source>
</evidence>
<evidence type="ECO:0000313" key="17">
    <source>
        <dbReference type="Proteomes" id="UP000282613"/>
    </source>
</evidence>
<keyword evidence="9 10" id="KW-0539">Nucleus</keyword>
<keyword evidence="7 10" id="KW-0371">Homeobox</keyword>
<proteinExistence type="inferred from homology"/>
<evidence type="ECO:0000256" key="11">
    <source>
        <dbReference type="RuleBase" id="RU000682"/>
    </source>
</evidence>
<dbReference type="SUPFAM" id="SSF46689">
    <property type="entry name" value="Homeodomain-like"/>
    <property type="match status" value="1"/>
</dbReference>
<keyword evidence="6 10" id="KW-0238">DNA-binding</keyword>
<dbReference type="GO" id="GO:0005634">
    <property type="term" value="C:nucleus"/>
    <property type="evidence" value="ECO:0007669"/>
    <property type="project" value="UniProtKB-SubCell"/>
</dbReference>
<organism evidence="18">
    <name type="scientific">Taenia asiatica</name>
    <name type="common">Asian tapeworm</name>
    <dbReference type="NCBI Taxonomy" id="60517"/>
    <lineage>
        <taxon>Eukaryota</taxon>
        <taxon>Metazoa</taxon>
        <taxon>Spiralia</taxon>
        <taxon>Lophotrochozoa</taxon>
        <taxon>Platyhelminthes</taxon>
        <taxon>Cestoda</taxon>
        <taxon>Eucestoda</taxon>
        <taxon>Cyclophyllidea</taxon>
        <taxon>Taeniidae</taxon>
        <taxon>Taenia</taxon>
    </lineage>
</organism>
<keyword evidence="8 12" id="KW-0804">Transcription</keyword>
<reference evidence="16 17" key="2">
    <citation type="submission" date="2018-11" db="EMBL/GenBank/DDBJ databases">
        <authorList>
            <consortium name="Pathogen Informatics"/>
        </authorList>
    </citation>
    <scope>NUCLEOTIDE SEQUENCE [LARGE SCALE GENOMIC DNA]</scope>
</reference>
<accession>A0A0R3W534</accession>
<dbReference type="SMART" id="SM01109">
    <property type="entry name" value="CUT"/>
    <property type="match status" value="1"/>
</dbReference>
<comment type="similarity">
    <text evidence="2 12">Belongs to the CUT homeobox family.</text>
</comment>
<evidence type="ECO:0000256" key="1">
    <source>
        <dbReference type="ARBA" id="ARBA00004123"/>
    </source>
</evidence>
<dbReference type="SUPFAM" id="SSF47413">
    <property type="entry name" value="lambda repressor-like DNA-binding domains"/>
    <property type="match status" value="2"/>
</dbReference>
<dbReference type="EMBL" id="UYRS01018400">
    <property type="protein sequence ID" value="VDK34695.1"/>
    <property type="molecule type" value="Genomic_DNA"/>
</dbReference>
<dbReference type="WBParaSite" id="TASK_0000520201-mRNA-1">
    <property type="protein sequence ID" value="TASK_0000520201-mRNA-1"/>
    <property type="gene ID" value="TASK_0000520201"/>
</dbReference>
<dbReference type="Gene3D" id="1.10.260.40">
    <property type="entry name" value="lambda repressor-like DNA-binding domains"/>
    <property type="match status" value="1"/>
</dbReference>
<evidence type="ECO:0000313" key="18">
    <source>
        <dbReference type="WBParaSite" id="TASK_0000520201-mRNA-1"/>
    </source>
</evidence>
<dbReference type="Pfam" id="PF02376">
    <property type="entry name" value="CUT"/>
    <property type="match status" value="1"/>
</dbReference>
<protein>
    <recommendedName>
        <fullName evidence="12">One cut domain family member</fullName>
    </recommendedName>
</protein>
<feature type="domain" description="CUT" evidence="15">
    <location>
        <begin position="587"/>
        <end position="675"/>
    </location>
</feature>
<evidence type="ECO:0000313" key="16">
    <source>
        <dbReference type="EMBL" id="VDK34695.1"/>
    </source>
</evidence>
<evidence type="ECO:0000256" key="13">
    <source>
        <dbReference type="SAM" id="MobiDB-lite"/>
    </source>
</evidence>
<feature type="compositionally biased region" description="Pro residues" evidence="13">
    <location>
        <begin position="250"/>
        <end position="262"/>
    </location>
</feature>
<evidence type="ECO:0000256" key="3">
    <source>
        <dbReference type="ARBA" id="ARBA00022737"/>
    </source>
</evidence>